<feature type="compositionally biased region" description="Polar residues" evidence="1">
    <location>
        <begin position="34"/>
        <end position="45"/>
    </location>
</feature>
<accession>D2RUG6</accession>
<dbReference type="AlphaFoldDB" id="D2RUG6"/>
<reference evidence="2 3" key="1">
    <citation type="journal article" date="2010" name="Stand. Genomic Sci.">
        <title>Complete genome sequence of Haloterrigena turkmenica type strain (4k).</title>
        <authorList>
            <person name="Saunders E."/>
            <person name="Tindall B.J."/>
            <person name="Fahnrich R."/>
            <person name="Lapidus A."/>
            <person name="Copeland A."/>
            <person name="Del Rio T.G."/>
            <person name="Lucas S."/>
            <person name="Chen F."/>
            <person name="Tice H."/>
            <person name="Cheng J.F."/>
            <person name="Han C."/>
            <person name="Detter J.C."/>
            <person name="Bruce D."/>
            <person name="Goodwin L."/>
            <person name="Chain P."/>
            <person name="Pitluck S."/>
            <person name="Pati A."/>
            <person name="Ivanova N."/>
            <person name="Mavromatis K."/>
            <person name="Chen A."/>
            <person name="Palaniappan K."/>
            <person name="Land M."/>
            <person name="Hauser L."/>
            <person name="Chang Y.J."/>
            <person name="Jeffries C.D."/>
            <person name="Brettin T."/>
            <person name="Rohde M."/>
            <person name="Goker M."/>
            <person name="Bristow J."/>
            <person name="Eisen J.A."/>
            <person name="Markowitz V."/>
            <person name="Hugenholtz P."/>
            <person name="Klenk H.P."/>
            <person name="Kyrpides N.C."/>
        </authorList>
    </citation>
    <scope>NUCLEOTIDE SEQUENCE [LARGE SCALE GENOMIC DNA]</scope>
    <source>
        <strain evidence="3">ATCC 51198 / DSM 5511 / JCM 9101 / NCIMB 13204 / VKM B-1734 / 4k</strain>
    </source>
</reference>
<dbReference type="Proteomes" id="UP000001903">
    <property type="component" value="Chromosome"/>
</dbReference>
<dbReference type="KEGG" id="htu:Htur_2258"/>
<sequence>MARSYIEDAYGESDDLADVDENNRLGSIAGFSRGSVTDPSDSSVTPLAFSSRM</sequence>
<dbReference type="EMBL" id="CP001860">
    <property type="protein sequence ID" value="ADB61138.1"/>
    <property type="molecule type" value="Genomic_DNA"/>
</dbReference>
<protein>
    <submittedName>
        <fullName evidence="2">Uncharacterized protein</fullName>
    </submittedName>
</protein>
<evidence type="ECO:0000256" key="1">
    <source>
        <dbReference type="SAM" id="MobiDB-lite"/>
    </source>
</evidence>
<evidence type="ECO:0000313" key="2">
    <source>
        <dbReference type="EMBL" id="ADB61138.1"/>
    </source>
</evidence>
<proteinExistence type="predicted"/>
<feature type="region of interest" description="Disordered" evidence="1">
    <location>
        <begin position="1"/>
        <end position="53"/>
    </location>
</feature>
<name>D2RUG6_HALTV</name>
<dbReference type="STRING" id="543526.Htur_2258"/>
<organism evidence="2 3">
    <name type="scientific">Haloterrigena turkmenica (strain ATCC 51198 / DSM 5511 / JCM 9101 / NCIMB 13204 / VKM B-1734 / 4k)</name>
    <name type="common">Halococcus turkmenicus</name>
    <dbReference type="NCBI Taxonomy" id="543526"/>
    <lineage>
        <taxon>Archaea</taxon>
        <taxon>Methanobacteriati</taxon>
        <taxon>Methanobacteriota</taxon>
        <taxon>Stenosarchaea group</taxon>
        <taxon>Halobacteria</taxon>
        <taxon>Halobacteriales</taxon>
        <taxon>Natrialbaceae</taxon>
        <taxon>Haloterrigena</taxon>
    </lineage>
</organism>
<gene>
    <name evidence="2" type="ordered locus">Htur_2258</name>
</gene>
<dbReference type="HOGENOM" id="CLU_3057037_0_0_2"/>
<evidence type="ECO:0000313" key="3">
    <source>
        <dbReference type="Proteomes" id="UP000001903"/>
    </source>
</evidence>
<keyword evidence="3" id="KW-1185">Reference proteome</keyword>
<feature type="compositionally biased region" description="Acidic residues" evidence="1">
    <location>
        <begin position="9"/>
        <end position="20"/>
    </location>
</feature>